<evidence type="ECO:0000256" key="1">
    <source>
        <dbReference type="ARBA" id="ARBA00001933"/>
    </source>
</evidence>
<comment type="caution">
    <text evidence="4">The sequence shown here is derived from an EMBL/GenBank/DDBJ whole genome shotgun (WGS) entry which is preliminary data.</text>
</comment>
<evidence type="ECO:0000313" key="4">
    <source>
        <dbReference type="EMBL" id="PZR34899.1"/>
    </source>
</evidence>
<dbReference type="Gene3D" id="3.90.1150.10">
    <property type="entry name" value="Aspartate Aminotransferase, domain 1"/>
    <property type="match status" value="1"/>
</dbReference>
<dbReference type="SUPFAM" id="SSF53383">
    <property type="entry name" value="PLP-dependent transferases"/>
    <property type="match status" value="1"/>
</dbReference>
<sequence>MTWTNSKDTALRERAMAVIPNGMYGHQSVMLLPDDYPQFFDRAKGAYLWDADGNRYVDFLCGYGPNLFGYGHAAIDEAYVDQMKRGDTMTGPGPAMVELAETLVAQVSHADWAMFCKNGTDATTMAMMIARNFTQKKTIVLAKGAYHGAQPWCTPLKNGTTPADRANQLFYEYNDVESLEAAVREAGSDLAAIFASPIKHDTFVDQELPNPEYARRARELCDEHGALLIVDDVRAGFRLARDCSWSLVGVKPDLSSWGKAIANGHPISALMGADIARFAAATIYATGSFWFSAAPMAASLATLKLIRETDYLERTIALGERLRAGLDEVAGRHGFGLRQTGPAQMPLIMVDDDPTGAKGYFWNNALLKRGVYFHPWHNMFMTSAMKDADIDHAIEAADDAFKLLKGALPLEPVAKLEFLHSVTG</sequence>
<dbReference type="Proteomes" id="UP000249393">
    <property type="component" value="Unassembled WGS sequence"/>
</dbReference>
<gene>
    <name evidence="4" type="ORF">DI526_08915</name>
</gene>
<comment type="cofactor">
    <cofactor evidence="1">
        <name>pyridoxal 5'-phosphate</name>
        <dbReference type="ChEBI" id="CHEBI:597326"/>
    </cofactor>
</comment>
<evidence type="ECO:0000256" key="3">
    <source>
        <dbReference type="RuleBase" id="RU003560"/>
    </source>
</evidence>
<dbReference type="InterPro" id="IPR015424">
    <property type="entry name" value="PyrdxlP-dep_Trfase"/>
</dbReference>
<dbReference type="GO" id="GO:0008483">
    <property type="term" value="F:transaminase activity"/>
    <property type="evidence" value="ECO:0007669"/>
    <property type="project" value="InterPro"/>
</dbReference>
<comment type="similarity">
    <text evidence="3">Belongs to the class-III pyridoxal-phosphate-dependent aminotransferase family.</text>
</comment>
<dbReference type="Pfam" id="PF00202">
    <property type="entry name" value="Aminotran_3"/>
    <property type="match status" value="1"/>
</dbReference>
<keyword evidence="2 3" id="KW-0663">Pyridoxal phosphate</keyword>
<dbReference type="PANTHER" id="PTHR43713">
    <property type="entry name" value="GLUTAMATE-1-SEMIALDEHYDE 2,1-AMINOMUTASE"/>
    <property type="match status" value="1"/>
</dbReference>
<organism evidence="4 5">
    <name type="scientific">Caulobacter segnis</name>
    <dbReference type="NCBI Taxonomy" id="88688"/>
    <lineage>
        <taxon>Bacteria</taxon>
        <taxon>Pseudomonadati</taxon>
        <taxon>Pseudomonadota</taxon>
        <taxon>Alphaproteobacteria</taxon>
        <taxon>Caulobacterales</taxon>
        <taxon>Caulobacteraceae</taxon>
        <taxon>Caulobacter</taxon>
    </lineage>
</organism>
<name>A0A2W5V4H3_9CAUL</name>
<proteinExistence type="inferred from homology"/>
<dbReference type="PROSITE" id="PS00600">
    <property type="entry name" value="AA_TRANSFER_CLASS_3"/>
    <property type="match status" value="1"/>
</dbReference>
<protein>
    <submittedName>
        <fullName evidence="4">Glutamate-1-semialdehyde 2,1-aminomutase</fullName>
    </submittedName>
</protein>
<dbReference type="EMBL" id="QFQZ01000021">
    <property type="protein sequence ID" value="PZR34899.1"/>
    <property type="molecule type" value="Genomic_DNA"/>
</dbReference>
<evidence type="ECO:0000256" key="2">
    <source>
        <dbReference type="ARBA" id="ARBA00022898"/>
    </source>
</evidence>
<dbReference type="InterPro" id="IPR005814">
    <property type="entry name" value="Aminotrans_3"/>
</dbReference>
<dbReference type="RefSeq" id="WP_304276713.1">
    <property type="nucleotide sequence ID" value="NZ_QFQZ01000021.1"/>
</dbReference>
<evidence type="ECO:0000313" key="5">
    <source>
        <dbReference type="Proteomes" id="UP000249393"/>
    </source>
</evidence>
<accession>A0A2W5V4H3</accession>
<dbReference type="Gene3D" id="3.40.640.10">
    <property type="entry name" value="Type I PLP-dependent aspartate aminotransferase-like (Major domain)"/>
    <property type="match status" value="1"/>
</dbReference>
<dbReference type="AlphaFoldDB" id="A0A2W5V4H3"/>
<reference evidence="4 5" key="1">
    <citation type="submission" date="2017-08" db="EMBL/GenBank/DDBJ databases">
        <title>Infants hospitalized years apart are colonized by the same room-sourced microbial strains.</title>
        <authorList>
            <person name="Brooks B."/>
            <person name="Olm M.R."/>
            <person name="Firek B.A."/>
            <person name="Baker R."/>
            <person name="Thomas B.C."/>
            <person name="Morowitz M.J."/>
            <person name="Banfield J.F."/>
        </authorList>
    </citation>
    <scope>NUCLEOTIDE SEQUENCE [LARGE SCALE GENOMIC DNA]</scope>
    <source>
        <strain evidence="4">S2_003_000_R2_4</strain>
    </source>
</reference>
<dbReference type="InterPro" id="IPR015422">
    <property type="entry name" value="PyrdxlP-dep_Trfase_small"/>
</dbReference>
<dbReference type="InterPro" id="IPR049704">
    <property type="entry name" value="Aminotrans_3_PPA_site"/>
</dbReference>
<dbReference type="PANTHER" id="PTHR43713:SF3">
    <property type="entry name" value="GLUTAMATE-1-SEMIALDEHYDE 2,1-AMINOMUTASE 1, CHLOROPLASTIC-RELATED"/>
    <property type="match status" value="1"/>
</dbReference>
<dbReference type="InterPro" id="IPR015421">
    <property type="entry name" value="PyrdxlP-dep_Trfase_major"/>
</dbReference>
<dbReference type="GO" id="GO:0030170">
    <property type="term" value="F:pyridoxal phosphate binding"/>
    <property type="evidence" value="ECO:0007669"/>
    <property type="project" value="InterPro"/>
</dbReference>